<sequence>MNILLLICLGGCICGVALGTSHADEPPKDVKEIDEMLLCDYLPSDPLCQPEQQVLTAEKRKSAYMRFGRSDPEMMQKRKSAYMRFGKRAEVPEQQDNGDVEMEKRKSAYMRFGKRKSAYMRFGKRSEVGGDEETDQTEYEPVVDKRKSAYMRFGK</sequence>
<evidence type="ECO:0000313" key="2">
    <source>
        <dbReference type="WBParaSite" id="RSKR_0000497700.1"/>
    </source>
</evidence>
<dbReference type="Proteomes" id="UP000095286">
    <property type="component" value="Unplaced"/>
</dbReference>
<proteinExistence type="predicted"/>
<protein>
    <submittedName>
        <fullName evidence="2">FMRFamide</fullName>
    </submittedName>
</protein>
<evidence type="ECO:0000313" key="1">
    <source>
        <dbReference type="Proteomes" id="UP000095286"/>
    </source>
</evidence>
<name>A0AC35TWA8_9BILA</name>
<reference evidence="2" key="1">
    <citation type="submission" date="2016-11" db="UniProtKB">
        <authorList>
            <consortium name="WormBaseParasite"/>
        </authorList>
    </citation>
    <scope>IDENTIFICATION</scope>
    <source>
        <strain evidence="2">KR3021</strain>
    </source>
</reference>
<accession>A0AC35TWA8</accession>
<organism evidence="1 2">
    <name type="scientific">Rhabditophanes sp. KR3021</name>
    <dbReference type="NCBI Taxonomy" id="114890"/>
    <lineage>
        <taxon>Eukaryota</taxon>
        <taxon>Metazoa</taxon>
        <taxon>Ecdysozoa</taxon>
        <taxon>Nematoda</taxon>
        <taxon>Chromadorea</taxon>
        <taxon>Rhabditida</taxon>
        <taxon>Tylenchina</taxon>
        <taxon>Panagrolaimomorpha</taxon>
        <taxon>Strongyloidoidea</taxon>
        <taxon>Alloionematidae</taxon>
        <taxon>Rhabditophanes</taxon>
    </lineage>
</organism>
<dbReference type="WBParaSite" id="RSKR_0000497700.1">
    <property type="protein sequence ID" value="RSKR_0000497700.1"/>
    <property type="gene ID" value="RSKR_0000497700"/>
</dbReference>